<dbReference type="PATRIC" id="fig|1434110.4.peg.4337"/>
<dbReference type="KEGG" id="mhor:MSHOH_3380"/>
<dbReference type="Proteomes" id="UP000033101">
    <property type="component" value="Chromosome"/>
</dbReference>
<gene>
    <name evidence="2" type="ORF">MSHOH_3380</name>
</gene>
<feature type="domain" description="YetF C-terminal" evidence="1">
    <location>
        <begin position="1"/>
        <end position="63"/>
    </location>
</feature>
<evidence type="ECO:0000259" key="1">
    <source>
        <dbReference type="Pfam" id="PF04239"/>
    </source>
</evidence>
<evidence type="ECO:0000313" key="3">
    <source>
        <dbReference type="Proteomes" id="UP000033101"/>
    </source>
</evidence>
<dbReference type="EMBL" id="CP009516">
    <property type="protein sequence ID" value="AKB79863.1"/>
    <property type="molecule type" value="Genomic_DNA"/>
</dbReference>
<dbReference type="OrthoDB" id="130793at2157"/>
<reference evidence="2 3" key="1">
    <citation type="submission" date="2014-07" db="EMBL/GenBank/DDBJ databases">
        <title>Methanogenic archaea and the global carbon cycle.</title>
        <authorList>
            <person name="Henriksen J.R."/>
            <person name="Luke J."/>
            <person name="Reinhart S."/>
            <person name="Benedict M.N."/>
            <person name="Youngblut N.D."/>
            <person name="Metcalf M.E."/>
            <person name="Whitaker R.J."/>
            <person name="Metcalf W.W."/>
        </authorList>
    </citation>
    <scope>NUCLEOTIDE SEQUENCE [LARGE SCALE GENOMIC DNA]</scope>
    <source>
        <strain evidence="2 3">HB-1</strain>
    </source>
</reference>
<organism evidence="2 3">
    <name type="scientific">Methanosarcina horonobensis HB-1 = JCM 15518</name>
    <dbReference type="NCBI Taxonomy" id="1434110"/>
    <lineage>
        <taxon>Archaea</taxon>
        <taxon>Methanobacteriati</taxon>
        <taxon>Methanobacteriota</taxon>
        <taxon>Stenosarchaea group</taxon>
        <taxon>Methanomicrobia</taxon>
        <taxon>Methanosarcinales</taxon>
        <taxon>Methanosarcinaceae</taxon>
        <taxon>Methanosarcina</taxon>
    </lineage>
</organism>
<accession>A0A0E3SIL2</accession>
<keyword evidence="3" id="KW-1185">Reference proteome</keyword>
<proteinExistence type="predicted"/>
<dbReference type="HOGENOM" id="CLU_2645915_0_0_2"/>
<dbReference type="Pfam" id="PF04239">
    <property type="entry name" value="DUF421"/>
    <property type="match status" value="1"/>
</dbReference>
<sequence length="76" mass="8718">MIQGKSIKIISNGILNSKEIGRHIPMQDEVFLLLRNPNIRSLGKIKTVFLERGRNVSVFKLPLENENMVCLQFPKI</sequence>
<evidence type="ECO:0000313" key="2">
    <source>
        <dbReference type="EMBL" id="AKB79863.1"/>
    </source>
</evidence>
<dbReference type="InterPro" id="IPR007353">
    <property type="entry name" value="DUF421"/>
</dbReference>
<name>A0A0E3SIL2_9EURY</name>
<dbReference type="STRING" id="1434110.MSHOH_3380"/>
<protein>
    <recommendedName>
        <fullName evidence="1">YetF C-terminal domain-containing protein</fullName>
    </recommendedName>
</protein>
<dbReference type="AlphaFoldDB" id="A0A0E3SIL2"/>